<evidence type="ECO:0000313" key="2">
    <source>
        <dbReference type="Proteomes" id="UP000055024"/>
    </source>
</evidence>
<organism evidence="1 2">
    <name type="scientific">Trichinella zimbabwensis</name>
    <dbReference type="NCBI Taxonomy" id="268475"/>
    <lineage>
        <taxon>Eukaryota</taxon>
        <taxon>Metazoa</taxon>
        <taxon>Ecdysozoa</taxon>
        <taxon>Nematoda</taxon>
        <taxon>Enoplea</taxon>
        <taxon>Dorylaimia</taxon>
        <taxon>Trichinellida</taxon>
        <taxon>Trichinellidae</taxon>
        <taxon>Trichinella</taxon>
    </lineage>
</organism>
<proteinExistence type="predicted"/>
<comment type="caution">
    <text evidence="1">The sequence shown here is derived from an EMBL/GenBank/DDBJ whole genome shotgun (WGS) entry which is preliminary data.</text>
</comment>
<gene>
    <name evidence="1" type="ORF">T11_5265</name>
</gene>
<sequence>MKLKVIPKRLKFSEISTEFSEMALWQSCRKFMDRCHRRLIPIPSRRCQSHGKAQLIQLFQELIQAFHVHDQLLPFIFGYERNGSIYGSRNTQVAGFRRLVANIGDKNMPTSSRLEAEGHSLQENNHTYLTHRRVYCAPGDSRLDNKTNG</sequence>
<keyword evidence="2" id="KW-1185">Reference proteome</keyword>
<dbReference type="Proteomes" id="UP000055024">
    <property type="component" value="Unassembled WGS sequence"/>
</dbReference>
<reference evidence="1 2" key="1">
    <citation type="submission" date="2015-01" db="EMBL/GenBank/DDBJ databases">
        <title>Evolution of Trichinella species and genotypes.</title>
        <authorList>
            <person name="Korhonen P.K."/>
            <person name="Edoardo P."/>
            <person name="Giuseppe L.R."/>
            <person name="Gasser R.B."/>
        </authorList>
    </citation>
    <scope>NUCLEOTIDE SEQUENCE [LARGE SCALE GENOMIC DNA]</scope>
    <source>
        <strain evidence="1">ISS1029</strain>
    </source>
</reference>
<protein>
    <submittedName>
        <fullName evidence="1">Uncharacterized protein</fullName>
    </submittedName>
</protein>
<name>A0A0V1H6M4_9BILA</name>
<dbReference type="EMBL" id="JYDP01000128">
    <property type="protein sequence ID" value="KRZ05967.1"/>
    <property type="molecule type" value="Genomic_DNA"/>
</dbReference>
<dbReference type="AlphaFoldDB" id="A0A0V1H6M4"/>
<evidence type="ECO:0000313" key="1">
    <source>
        <dbReference type="EMBL" id="KRZ05967.1"/>
    </source>
</evidence>
<accession>A0A0V1H6M4</accession>